<evidence type="ECO:0000259" key="1">
    <source>
        <dbReference type="Pfam" id="PF07883"/>
    </source>
</evidence>
<dbReference type="InterPro" id="IPR013096">
    <property type="entry name" value="Cupin_2"/>
</dbReference>
<dbReference type="eggNOG" id="ENOG502SNRP">
    <property type="taxonomic scope" value="Eukaryota"/>
</dbReference>
<dbReference type="EMBL" id="CH408034">
    <property type="protein sequence ID" value="EAQ85160.1"/>
    <property type="molecule type" value="Genomic_DNA"/>
</dbReference>
<dbReference type="HOGENOM" id="CLU_1026724_0_0_1"/>
<dbReference type="InterPro" id="IPR014710">
    <property type="entry name" value="RmlC-like_jellyroll"/>
</dbReference>
<evidence type="ECO:0000313" key="3">
    <source>
        <dbReference type="Proteomes" id="UP000001056"/>
    </source>
</evidence>
<dbReference type="GeneID" id="4394989"/>
<dbReference type="VEuPathDB" id="FungiDB:CHGG_09174"/>
<protein>
    <recommendedName>
        <fullName evidence="1">Cupin type-2 domain-containing protein</fullName>
    </recommendedName>
</protein>
<dbReference type="Pfam" id="PF07883">
    <property type="entry name" value="Cupin_2"/>
    <property type="match status" value="1"/>
</dbReference>
<reference evidence="3" key="1">
    <citation type="journal article" date="2015" name="Genome Announc.">
        <title>Draft genome sequence of the cellulolytic fungus Chaetomium globosum.</title>
        <authorList>
            <person name="Cuomo C.A."/>
            <person name="Untereiner W.A."/>
            <person name="Ma L.-J."/>
            <person name="Grabherr M."/>
            <person name="Birren B.W."/>
        </authorList>
    </citation>
    <scope>NUCLEOTIDE SEQUENCE [LARGE SCALE GENOMIC DNA]</scope>
    <source>
        <strain evidence="3">ATCC 6205 / CBS 148.51 / DSM 1962 / NBRC 6347 / NRRL 1970</strain>
    </source>
</reference>
<dbReference type="AlphaFoldDB" id="Q2GS80"/>
<feature type="domain" description="Cupin type-2" evidence="1">
    <location>
        <begin position="44"/>
        <end position="113"/>
    </location>
</feature>
<dbReference type="PANTHER" id="PTHR36440">
    <property type="entry name" value="PUTATIVE (AFU_ORTHOLOGUE AFUA_8G07350)-RELATED"/>
    <property type="match status" value="1"/>
</dbReference>
<evidence type="ECO:0000313" key="2">
    <source>
        <dbReference type="EMBL" id="EAQ85160.1"/>
    </source>
</evidence>
<organism evidence="2 3">
    <name type="scientific">Chaetomium globosum (strain ATCC 6205 / CBS 148.51 / DSM 1962 / NBRC 6347 / NRRL 1970)</name>
    <name type="common">Soil fungus</name>
    <dbReference type="NCBI Taxonomy" id="306901"/>
    <lineage>
        <taxon>Eukaryota</taxon>
        <taxon>Fungi</taxon>
        <taxon>Dikarya</taxon>
        <taxon>Ascomycota</taxon>
        <taxon>Pezizomycotina</taxon>
        <taxon>Sordariomycetes</taxon>
        <taxon>Sordariomycetidae</taxon>
        <taxon>Sordariales</taxon>
        <taxon>Chaetomiaceae</taxon>
        <taxon>Chaetomium</taxon>
    </lineage>
</organism>
<sequence>MPIRGPVHAKLHKKDAAETLHVGPLTIRIYEDGSLTENRVSGVLLEIPAGKSGPPMHWHRFHDELFLVINGSMTFVTPDGEVTASGGDLMTVPPGAVHTFKNASDTEDCECYMTATPGHYVDYFRMLGKAAEGWEASSTSGDVEASNGIVWKLIRVPELVNGKLTHVADRFVETLDLLVTEVIAILFRVEFCLVENFVPDPVADPTDDGLVENERLDRHVPRLHLLSEILLSKDVSIDDWVWPVLYERRVLPDAFARAIHQPDTGRSVGGR</sequence>
<proteinExistence type="predicted"/>
<keyword evidence="3" id="KW-1185">Reference proteome</keyword>
<dbReference type="STRING" id="306901.Q2GS80"/>
<dbReference type="InterPro" id="IPR011051">
    <property type="entry name" value="RmlC_Cupin_sf"/>
</dbReference>
<dbReference type="RefSeq" id="XP_001227101.1">
    <property type="nucleotide sequence ID" value="XM_001227100.1"/>
</dbReference>
<dbReference type="SUPFAM" id="SSF51182">
    <property type="entry name" value="RmlC-like cupins"/>
    <property type="match status" value="1"/>
</dbReference>
<gene>
    <name evidence="2" type="ORF">CHGG_09174</name>
</gene>
<dbReference type="InterPro" id="IPR053146">
    <property type="entry name" value="QDO-like"/>
</dbReference>
<dbReference type="PANTHER" id="PTHR36440:SF1">
    <property type="entry name" value="PUTATIVE (AFU_ORTHOLOGUE AFUA_8G07350)-RELATED"/>
    <property type="match status" value="1"/>
</dbReference>
<name>Q2GS80_CHAGB</name>
<accession>Q2GS80</accession>
<dbReference type="Proteomes" id="UP000001056">
    <property type="component" value="Unassembled WGS sequence"/>
</dbReference>
<dbReference type="OrthoDB" id="4124983at2759"/>
<dbReference type="InParanoid" id="Q2GS80"/>
<dbReference type="Gene3D" id="2.60.120.10">
    <property type="entry name" value="Jelly Rolls"/>
    <property type="match status" value="1"/>
</dbReference>